<dbReference type="AlphaFoldDB" id="A0A915IUX9"/>
<reference evidence="2" key="1">
    <citation type="submission" date="2022-11" db="UniProtKB">
        <authorList>
            <consortium name="WormBaseParasite"/>
        </authorList>
    </citation>
    <scope>IDENTIFICATION</scope>
</reference>
<dbReference type="WBParaSite" id="nRc.2.0.1.t17873-RA">
    <property type="protein sequence ID" value="nRc.2.0.1.t17873-RA"/>
    <property type="gene ID" value="nRc.2.0.1.g17873"/>
</dbReference>
<organism evidence="1 2">
    <name type="scientific">Romanomermis culicivorax</name>
    <name type="common">Nematode worm</name>
    <dbReference type="NCBI Taxonomy" id="13658"/>
    <lineage>
        <taxon>Eukaryota</taxon>
        <taxon>Metazoa</taxon>
        <taxon>Ecdysozoa</taxon>
        <taxon>Nematoda</taxon>
        <taxon>Enoplea</taxon>
        <taxon>Dorylaimia</taxon>
        <taxon>Mermithida</taxon>
        <taxon>Mermithoidea</taxon>
        <taxon>Mermithidae</taxon>
        <taxon>Romanomermis</taxon>
    </lineage>
</organism>
<keyword evidence="1" id="KW-1185">Reference proteome</keyword>
<protein>
    <submittedName>
        <fullName evidence="2">Uncharacterized protein</fullName>
    </submittedName>
</protein>
<accession>A0A915IUX9</accession>
<evidence type="ECO:0000313" key="2">
    <source>
        <dbReference type="WBParaSite" id="nRc.2.0.1.t17873-RA"/>
    </source>
</evidence>
<proteinExistence type="predicted"/>
<name>A0A915IUX9_ROMCU</name>
<sequence length="92" mass="9782">MTIQTSSTTLAGVNETTSAASMSKLAISSGHSCPPGHIDGSLYNLPNCYFRPNTTASSVFVTDAIRACRDFDPRSHLPFYPNATNSSILANL</sequence>
<evidence type="ECO:0000313" key="1">
    <source>
        <dbReference type="Proteomes" id="UP000887565"/>
    </source>
</evidence>
<dbReference type="Proteomes" id="UP000887565">
    <property type="component" value="Unplaced"/>
</dbReference>